<dbReference type="AlphaFoldDB" id="B6U1Q7"/>
<sequence>MSCTIHSEHRLGGFVLGWWGIAHRCSKFVVDRPHCGLMVLCRRSGSKVNNRFHRMRRMEDAAMCL</sequence>
<reference evidence="1" key="1">
    <citation type="journal article" date="2009" name="Plant Mol. Biol.">
        <title>Insights into corn genes derived from large-scale cDNA sequencing.</title>
        <authorList>
            <person name="Alexandrov N.N."/>
            <person name="Brover V.V."/>
            <person name="Freidin S."/>
            <person name="Troukhan M.E."/>
            <person name="Tatarinova T.V."/>
            <person name="Zhang H."/>
            <person name="Swaller T.J."/>
            <person name="Lu Y.P."/>
            <person name="Bouck J."/>
            <person name="Flavell R.B."/>
            <person name="Feldmann K.A."/>
        </authorList>
    </citation>
    <scope>NUCLEOTIDE SEQUENCE</scope>
</reference>
<accession>B6U1Q7</accession>
<evidence type="ECO:0000313" key="1">
    <source>
        <dbReference type="EMBL" id="ACG43290.1"/>
    </source>
</evidence>
<organism evidence="1">
    <name type="scientific">Zea mays</name>
    <name type="common">Maize</name>
    <dbReference type="NCBI Taxonomy" id="4577"/>
    <lineage>
        <taxon>Eukaryota</taxon>
        <taxon>Viridiplantae</taxon>
        <taxon>Streptophyta</taxon>
        <taxon>Embryophyta</taxon>
        <taxon>Tracheophyta</taxon>
        <taxon>Spermatophyta</taxon>
        <taxon>Magnoliopsida</taxon>
        <taxon>Liliopsida</taxon>
        <taxon>Poales</taxon>
        <taxon>Poaceae</taxon>
        <taxon>PACMAD clade</taxon>
        <taxon>Panicoideae</taxon>
        <taxon>Andropogonodae</taxon>
        <taxon>Andropogoneae</taxon>
        <taxon>Tripsacinae</taxon>
        <taxon>Zea</taxon>
    </lineage>
</organism>
<dbReference type="EMBL" id="EU971172">
    <property type="protein sequence ID" value="ACG43290.1"/>
    <property type="molecule type" value="mRNA"/>
</dbReference>
<name>B6U1Q7_MAIZE</name>
<protein>
    <submittedName>
        <fullName evidence="1">Uncharacterized protein</fullName>
    </submittedName>
</protein>
<proteinExistence type="evidence at transcript level"/>